<name>R1CLW9_9FIRM</name>
<gene>
    <name evidence="1" type="ORF">L21TH_2268</name>
</gene>
<dbReference type="eggNOG" id="COG3039">
    <property type="taxonomic scope" value="Bacteria"/>
</dbReference>
<dbReference type="AlphaFoldDB" id="R1CLW9"/>
<comment type="caution">
    <text evidence="1">The sequence shown here is derived from an EMBL/GenBank/DDBJ whole genome shotgun (WGS) entry which is preliminary data.</text>
</comment>
<evidence type="ECO:0000313" key="1">
    <source>
        <dbReference type="EMBL" id="EOC99705.1"/>
    </source>
</evidence>
<proteinExistence type="predicted"/>
<dbReference type="Proteomes" id="UP000013378">
    <property type="component" value="Unassembled WGS sequence"/>
</dbReference>
<keyword evidence="2" id="KW-1185">Reference proteome</keyword>
<accession>R1CLW9</accession>
<sequence length="199" mass="22625">MTTLILLSMLKSMLKVKCLKFASSNNDAKLCYLNGHFGYFQKSVISTNGFGLVRDVNFYDSDNKLSTDLTPQDIKDTYDSKSLIPTLETFFNLHPNFKYKYFIGDSGFDADDNYAYLHRKNIMPIIALNPRNSSALAEPSFNEFGVPLCPFDDSLPMVYDGITREKGRADRIKYICPKVKKTRIDGKTTYILNCDNPCT</sequence>
<reference evidence="1 2" key="1">
    <citation type="journal article" date="2015" name="Geomicrobiol. J.">
        <title>Caldisalinibacter kiritimatiensis gen. nov., sp. nov., a moderately thermohalophilic thiosulfate-reducing bacterium from a hypersaline microbial mat.</title>
        <authorList>
            <person name="Ben Hania W."/>
            <person name="Joseph M."/>
            <person name="Fiebig A."/>
            <person name="Bunk B."/>
            <person name="Klenk H.-P."/>
            <person name="Fardeau M.-L."/>
            <person name="Spring S."/>
        </authorList>
    </citation>
    <scope>NUCLEOTIDE SEQUENCE [LARGE SCALE GENOMIC DNA]</scope>
    <source>
        <strain evidence="1 2">L21-TH-D2</strain>
    </source>
</reference>
<protein>
    <submittedName>
        <fullName evidence="1">Transposase</fullName>
    </submittedName>
</protein>
<organism evidence="1 2">
    <name type="scientific">Caldisalinibacter kiritimatiensis</name>
    <dbReference type="NCBI Taxonomy" id="1304284"/>
    <lineage>
        <taxon>Bacteria</taxon>
        <taxon>Bacillati</taxon>
        <taxon>Bacillota</taxon>
        <taxon>Tissierellia</taxon>
        <taxon>Tissierellales</taxon>
        <taxon>Thermohalobacteraceae</taxon>
        <taxon>Caldisalinibacter</taxon>
    </lineage>
</organism>
<dbReference type="EMBL" id="ARZA01000252">
    <property type="protein sequence ID" value="EOC99705.1"/>
    <property type="molecule type" value="Genomic_DNA"/>
</dbReference>
<evidence type="ECO:0000313" key="2">
    <source>
        <dbReference type="Proteomes" id="UP000013378"/>
    </source>
</evidence>